<keyword evidence="1" id="KW-0812">Transmembrane</keyword>
<proteinExistence type="predicted"/>
<organism evidence="2 3">
    <name type="scientific">Cohaesibacter marisflavi</name>
    <dbReference type="NCBI Taxonomy" id="655353"/>
    <lineage>
        <taxon>Bacteria</taxon>
        <taxon>Pseudomonadati</taxon>
        <taxon>Pseudomonadota</taxon>
        <taxon>Alphaproteobacteria</taxon>
        <taxon>Hyphomicrobiales</taxon>
        <taxon>Cohaesibacteraceae</taxon>
    </lineage>
</organism>
<name>A0A1I5ERP7_9HYPH</name>
<protein>
    <submittedName>
        <fullName evidence="2">Uncharacterized protein</fullName>
    </submittedName>
</protein>
<dbReference type="AlphaFoldDB" id="A0A1I5ERP7"/>
<reference evidence="2 3" key="1">
    <citation type="submission" date="2016-10" db="EMBL/GenBank/DDBJ databases">
        <authorList>
            <person name="de Groot N.N."/>
        </authorList>
    </citation>
    <scope>NUCLEOTIDE SEQUENCE [LARGE SCALE GENOMIC DNA]</scope>
    <source>
        <strain evidence="2 3">CGMCC 1.9157</strain>
    </source>
</reference>
<keyword evidence="3" id="KW-1185">Reference proteome</keyword>
<sequence>MEPEEFTNEIRRIRSDINSLGNKIRAADYGHSSDAKMVAKQMGDLKEQINMLLHQVAPIEDIHLKSLAVETRLERVERRLKKQDEIKQLMSVEQLRHTWLPIFALIQLVLSWAIFFK</sequence>
<evidence type="ECO:0000256" key="1">
    <source>
        <dbReference type="SAM" id="Phobius"/>
    </source>
</evidence>
<gene>
    <name evidence="2" type="ORF">SAMN04488056_103315</name>
</gene>
<dbReference type="EMBL" id="FOVR01000003">
    <property type="protein sequence ID" value="SFO14158.1"/>
    <property type="molecule type" value="Genomic_DNA"/>
</dbReference>
<keyword evidence="1" id="KW-0472">Membrane</keyword>
<dbReference type="Proteomes" id="UP000199236">
    <property type="component" value="Unassembled WGS sequence"/>
</dbReference>
<keyword evidence="1" id="KW-1133">Transmembrane helix</keyword>
<evidence type="ECO:0000313" key="2">
    <source>
        <dbReference type="EMBL" id="SFO14158.1"/>
    </source>
</evidence>
<evidence type="ECO:0000313" key="3">
    <source>
        <dbReference type="Proteomes" id="UP000199236"/>
    </source>
</evidence>
<accession>A0A1I5ERP7</accession>
<feature type="transmembrane region" description="Helical" evidence="1">
    <location>
        <begin position="98"/>
        <end position="116"/>
    </location>
</feature>